<evidence type="ECO:0000313" key="9">
    <source>
        <dbReference type="Proteomes" id="UP000001640"/>
    </source>
</evidence>
<dbReference type="eggNOG" id="ENOG502QTZG">
    <property type="taxonomic scope" value="Eukaryota"/>
</dbReference>
<dbReference type="STRING" id="1064592.G0VHI8"/>
<dbReference type="OMA" id="DWKGPED"/>
<dbReference type="GeneID" id="96904959"/>
<dbReference type="GO" id="GO:0071555">
    <property type="term" value="P:cell wall organization"/>
    <property type="evidence" value="ECO:0007669"/>
    <property type="project" value="UniProtKB-KW"/>
</dbReference>
<dbReference type="Proteomes" id="UP000001640">
    <property type="component" value="Chromosome 7"/>
</dbReference>
<name>G0VHI8_NAUCA</name>
<feature type="region of interest" description="Disordered" evidence="6">
    <location>
        <begin position="1"/>
        <end position="22"/>
    </location>
</feature>
<comment type="similarity">
    <text evidence="2">Belongs to the BMT family.</text>
</comment>
<evidence type="ECO:0000256" key="7">
    <source>
        <dbReference type="SAM" id="Phobius"/>
    </source>
</evidence>
<feature type="compositionally biased region" description="Basic and acidic residues" evidence="6">
    <location>
        <begin position="1"/>
        <end position="16"/>
    </location>
</feature>
<dbReference type="HOGENOM" id="CLU_013841_0_0_1"/>
<evidence type="ECO:0000256" key="5">
    <source>
        <dbReference type="ARBA" id="ARBA00023316"/>
    </source>
</evidence>
<protein>
    <recommendedName>
        <fullName evidence="10">Glycosyltransferase family 91 protein</fullName>
    </recommendedName>
</protein>
<evidence type="ECO:0000256" key="4">
    <source>
        <dbReference type="ARBA" id="ARBA00022968"/>
    </source>
</evidence>
<dbReference type="InterPro" id="IPR021988">
    <property type="entry name" value="BMT1"/>
</dbReference>
<keyword evidence="5" id="KW-0961">Cell wall biogenesis/degradation</keyword>
<gene>
    <name evidence="8" type="primary">NCAS0G04080</name>
    <name evidence="8" type="ordered locus">NCAS_0G04080</name>
</gene>
<proteinExistence type="inferred from homology"/>
<dbReference type="GO" id="GO:0000030">
    <property type="term" value="F:mannosyltransferase activity"/>
    <property type="evidence" value="ECO:0007669"/>
    <property type="project" value="InterPro"/>
</dbReference>
<keyword evidence="3" id="KW-0808">Transferase</keyword>
<keyword evidence="7" id="KW-0812">Transmembrane</keyword>
<keyword evidence="7" id="KW-0472">Membrane</keyword>
<evidence type="ECO:0000256" key="1">
    <source>
        <dbReference type="ARBA" id="ARBA00004606"/>
    </source>
</evidence>
<dbReference type="RefSeq" id="XP_003677646.1">
    <property type="nucleotide sequence ID" value="XM_003677598.1"/>
</dbReference>
<reference key="2">
    <citation type="submission" date="2011-08" db="EMBL/GenBank/DDBJ databases">
        <title>Genome sequence of Naumovozyma castellii.</title>
        <authorList>
            <person name="Gordon J.L."/>
            <person name="Armisen D."/>
            <person name="Proux-Wera E."/>
            <person name="OhEigeartaigh S.S."/>
            <person name="Byrne K.P."/>
            <person name="Wolfe K.H."/>
        </authorList>
    </citation>
    <scope>NUCLEOTIDE SEQUENCE</scope>
    <source>
        <strain>Type strain:CBS 4309</strain>
    </source>
</reference>
<dbReference type="InParanoid" id="G0VHI8"/>
<accession>G0VHI8</accession>
<evidence type="ECO:0000256" key="2">
    <source>
        <dbReference type="ARBA" id="ARBA00009486"/>
    </source>
</evidence>
<feature type="transmembrane region" description="Helical" evidence="7">
    <location>
        <begin position="66"/>
        <end position="87"/>
    </location>
</feature>
<evidence type="ECO:0000313" key="8">
    <source>
        <dbReference type="EMBL" id="CCC71295.1"/>
    </source>
</evidence>
<reference evidence="8 9" key="1">
    <citation type="journal article" date="2011" name="Proc. Natl. Acad. Sci. U.S.A.">
        <title>Evolutionary erosion of yeast sex chromosomes by mating-type switching accidents.</title>
        <authorList>
            <person name="Gordon J.L."/>
            <person name="Armisen D."/>
            <person name="Proux-Wera E."/>
            <person name="Oheigeartaigh S.S."/>
            <person name="Byrne K.P."/>
            <person name="Wolfe K.H."/>
        </authorList>
    </citation>
    <scope>NUCLEOTIDE SEQUENCE [LARGE SCALE GENOMIC DNA]</scope>
    <source>
        <strain evidence="9">ATCC 76901 / BCRC 22586 / CBS 4309 / NBRC 1992 / NRRL Y-12630</strain>
    </source>
</reference>
<keyword evidence="7" id="KW-1133">Transmembrane helix</keyword>
<keyword evidence="9" id="KW-1185">Reference proteome</keyword>
<dbReference type="EMBL" id="HE576758">
    <property type="protein sequence ID" value="CCC71295.1"/>
    <property type="molecule type" value="Genomic_DNA"/>
</dbReference>
<keyword evidence="4" id="KW-0735">Signal-anchor</keyword>
<evidence type="ECO:0000256" key="3">
    <source>
        <dbReference type="ARBA" id="ARBA00022676"/>
    </source>
</evidence>
<dbReference type="Pfam" id="PF12141">
    <property type="entry name" value="BMT"/>
    <property type="match status" value="2"/>
</dbReference>
<comment type="subcellular location">
    <subcellularLocation>
        <location evidence="1">Membrane</location>
        <topology evidence="1">Single-pass type II membrane protein</topology>
    </subcellularLocation>
</comment>
<dbReference type="KEGG" id="ncs:NCAS_0G04080"/>
<evidence type="ECO:0000256" key="6">
    <source>
        <dbReference type="SAM" id="MobiDB-lite"/>
    </source>
</evidence>
<organism evidence="8 9">
    <name type="scientific">Naumovozyma castellii</name>
    <name type="common">Yeast</name>
    <name type="synonym">Saccharomyces castellii</name>
    <dbReference type="NCBI Taxonomy" id="27288"/>
    <lineage>
        <taxon>Eukaryota</taxon>
        <taxon>Fungi</taxon>
        <taxon>Dikarya</taxon>
        <taxon>Ascomycota</taxon>
        <taxon>Saccharomycotina</taxon>
        <taxon>Saccharomycetes</taxon>
        <taxon>Saccharomycetales</taxon>
        <taxon>Saccharomycetaceae</taxon>
        <taxon>Naumovozyma</taxon>
    </lineage>
</organism>
<evidence type="ECO:0008006" key="10">
    <source>
        <dbReference type="Google" id="ProtNLM"/>
    </source>
</evidence>
<dbReference type="OrthoDB" id="3631276at2759"/>
<keyword evidence="3" id="KW-0328">Glycosyltransferase</keyword>
<sequence length="695" mass="81326">MQDQEQHMGEEGEKFKGHPKMSTSRMSSFNLLLQSAKKKSSESLFNMLRFIKPWLRKFLCFFKKNPLLKVLFLIVIPIVVIVCVLHPKGKENLQMLGYQYYNSKYGARQVNEKEDLLKVDIIPKLRFKNWSQSPLNDQIRNQQFVEDELTGYVSNLDLKKHRFKMAQGDSHDHHRFSGKGEAEFHKDYDSLVKCQDLEYVNKVEHSKWNKLLDDDLLTLRRDLLKNDDFLKKLITDRNENDWSEEDIINKHWFRFGGSSVWLNQYQCHLVFSRVIYSSLGIRDHPRISMVRVQAFDRDWNELKEKRIPFNDITHPQELDLELERLDHELGLYPCDTFKHSPEEFDACIVEHTKSKIKNERRKEKILSKYFITYPTVLDIRYKPEGDWKGPEDPHVIVRRTNEIEEPVVVFNMYDDDEEHRRMFSFMPHRKNSPLLKFSLNDGDRKLGDKEKNWTPFFHQDNVESAFSRGSIHFIYTFSPLEILKCSLNDGVCTVVFEAKTLDLSEDNKFGGWRGGTQYIPLPEVLPQVKNKQIWIGFPKLHIDHCGCGEKFYRPMLSLLAESNGVYHQELAVTAIDFDMDVLSWDQKGTHCGQLNVLSPNAISYWEVASQGPHTKKFEDYLALSFSEADSNTRVIVLRGVLNYILGIYEKKAIMPNFEVSSKSDSIIGQTLKCVVQKSKEDCKAYGESHPEPKKD</sequence>
<dbReference type="GO" id="GO:0016020">
    <property type="term" value="C:membrane"/>
    <property type="evidence" value="ECO:0007669"/>
    <property type="project" value="UniProtKB-SubCell"/>
</dbReference>
<dbReference type="AlphaFoldDB" id="G0VHI8"/>